<dbReference type="OrthoDB" id="2573163at2759"/>
<dbReference type="GO" id="GO:0030643">
    <property type="term" value="P:intracellular phosphate ion homeostasis"/>
    <property type="evidence" value="ECO:0007669"/>
    <property type="project" value="EnsemblFungi"/>
</dbReference>
<feature type="compositionally biased region" description="Polar residues" evidence="5">
    <location>
        <begin position="291"/>
        <end position="301"/>
    </location>
</feature>
<gene>
    <name evidence="6" type="ORF">Kpol_1037p56</name>
</gene>
<comment type="similarity">
    <text evidence="1 4">Belongs to the inositol phosphokinase (IPK) family.</text>
</comment>
<evidence type="ECO:0000313" key="7">
    <source>
        <dbReference type="Proteomes" id="UP000000267"/>
    </source>
</evidence>
<dbReference type="GO" id="GO:0000829">
    <property type="term" value="F:diphosphoinositol pentakisphosphate kinase activity"/>
    <property type="evidence" value="ECO:0007669"/>
    <property type="project" value="EnsemblFungi"/>
</dbReference>
<dbReference type="InterPro" id="IPR038286">
    <property type="entry name" value="IPK_sf"/>
</dbReference>
<evidence type="ECO:0000256" key="5">
    <source>
        <dbReference type="SAM" id="MobiDB-lite"/>
    </source>
</evidence>
<keyword evidence="2 4" id="KW-0808">Transferase</keyword>
<evidence type="ECO:0000313" key="6">
    <source>
        <dbReference type="EMBL" id="EDO17459.1"/>
    </source>
</evidence>
<feature type="region of interest" description="Disordered" evidence="5">
    <location>
        <begin position="70"/>
        <end position="93"/>
    </location>
</feature>
<keyword evidence="3 4" id="KW-0418">Kinase</keyword>
<organism evidence="7">
    <name type="scientific">Vanderwaltozyma polyspora (strain ATCC 22028 / DSM 70294 / BCRC 21397 / CBS 2163 / NBRC 10782 / NRRL Y-8283 / UCD 57-17)</name>
    <name type="common">Kluyveromyces polysporus</name>
    <dbReference type="NCBI Taxonomy" id="436907"/>
    <lineage>
        <taxon>Eukaryota</taxon>
        <taxon>Fungi</taxon>
        <taxon>Dikarya</taxon>
        <taxon>Ascomycota</taxon>
        <taxon>Saccharomycotina</taxon>
        <taxon>Saccharomycetes</taxon>
        <taxon>Saccharomycetales</taxon>
        <taxon>Saccharomycetaceae</taxon>
        <taxon>Vanderwaltozyma</taxon>
    </lineage>
</organism>
<dbReference type="KEGG" id="vpo:Kpol_1037p56"/>
<accession>A7TJZ7</accession>
<dbReference type="GO" id="GO:0000827">
    <property type="term" value="F:inositol-1,3,4,5,6-pentakisphosphate kinase activity"/>
    <property type="evidence" value="ECO:0007669"/>
    <property type="project" value="EnsemblFungi"/>
</dbReference>
<dbReference type="Gene3D" id="3.30.470.160">
    <property type="entry name" value="Inositol polyphosphate kinase"/>
    <property type="match status" value="1"/>
</dbReference>
<protein>
    <recommendedName>
        <fullName evidence="4">Kinase</fullName>
        <ecNumber evidence="4">2.7.-.-</ecNumber>
    </recommendedName>
</protein>
<evidence type="ECO:0000256" key="1">
    <source>
        <dbReference type="ARBA" id="ARBA00007374"/>
    </source>
</evidence>
<dbReference type="InParanoid" id="A7TJZ7"/>
<feature type="compositionally biased region" description="Basic and acidic residues" evidence="5">
    <location>
        <begin position="302"/>
        <end position="313"/>
    </location>
</feature>
<dbReference type="GO" id="GO:0046854">
    <property type="term" value="P:phosphatidylinositol phosphate biosynthetic process"/>
    <property type="evidence" value="ECO:0007669"/>
    <property type="project" value="TreeGrafter"/>
</dbReference>
<dbReference type="PANTHER" id="PTHR12400:SF21">
    <property type="entry name" value="KINASE"/>
    <property type="match status" value="1"/>
</dbReference>
<dbReference type="Pfam" id="PF03770">
    <property type="entry name" value="IPK"/>
    <property type="match status" value="1"/>
</dbReference>
<name>A7TJZ7_VANPO</name>
<dbReference type="STRING" id="436907.A7TJZ7"/>
<dbReference type="GO" id="GO:0000824">
    <property type="term" value="F:inositol-1,4,5,6-tetrakisphosphate 3-kinase activity"/>
    <property type="evidence" value="ECO:0007669"/>
    <property type="project" value="TreeGrafter"/>
</dbReference>
<sequence length="1031" mass="117669">MIDISKDSNNDNIRNTPSDTVQHLKSNESITHLSDPFSESKVMLNPSSTILRGRKASAYLRIFRDDVNQQSRDSSLNNSETDDSEPYLDDGDIIRKNSDLQPIDEKVRLSNNATVSTSSTTTTGAKKTTCNSTINATVERSGDKIIDSRKSQDSLNNINLPKSVQYLNIDSSLALDKSNLSEFKKNGNHDRDTIRITQEGIGSDYDGLKQTSEGLSLTPISSATYYPHKSVDHENDISIDDTDFIDNQAGIIDSKTHDNDLITPIKQENLLDTKNNNNSKKQTIVDKKIESSTGEIKQTSDQIKKDTKIEPPTEKTGQYEDEEDEEDEEENGDNIYPLAVELQPFTNNVGGHTAIFRFSKRAVCKALVNRENKWYETIELKHKELLKFMPRYIGVLNVRQHFRSKEDFLRELSNNKKMKKEHKYKQLQFVNDGKYNDEYKSEPLKHVKSYPEEIPQLADTAEIPRKPSIMKTHSHILSVDDNDLTRIGSKSYDHSPIIKEDIKQQHLLPEVVLNDNKHIIPDSLWGQYSDSPLNSQRDFCLHGGIYPPPTETNTYESKYNCDSGSTMVNTKLQELVLQEVFAPTHQRRQRMNSADLKNTNSGISLSNDAIRNLADRGPTDNGQQGKDRSASPLLHKAIQESLSNAVDSSSSMMDLKQFHRKEIAKEKSRKYSLSDISTPLHASGKSKSDFNEDNQLIMSPLSLTGPGNDDVIIDGDNVISHNSSNFYHRNSSNSINSPTSNNNESITFEEHSDTIVSKFILLEDLTRKLVKPCALDLKMGTRQYGVDATKTKQLSQRKKCLNTTSRKLGSRICGLKVWDQSYYICRDKYFGRRVKIGWQFTRVLARFFYNGKNISSILLQIPNLIARLEKLSAELHKLKGYRLYGASLLLMYDGGVKKPKAKLYLIDFARSVTKDDLDGGIENFRMPPKTPNNEDRGFIRGLRSLKFYLTQIWSYLTKGEAMISNEEALEQYLFVDNKDQFEKPWDWLDEFDKEKEVEYNDPKSELRKKWRKYELIFDVEPRYTDEDGISD</sequence>
<feature type="compositionally biased region" description="Polar residues" evidence="5">
    <location>
        <begin position="272"/>
        <end position="282"/>
    </location>
</feature>
<evidence type="ECO:0000256" key="2">
    <source>
        <dbReference type="ARBA" id="ARBA00022679"/>
    </source>
</evidence>
<dbReference type="eggNOG" id="KOG1620">
    <property type="taxonomic scope" value="Eukaryota"/>
</dbReference>
<reference evidence="6 7" key="1">
    <citation type="journal article" date="2007" name="Proc. Natl. Acad. Sci. U.S.A.">
        <title>Independent sorting-out of thousands of duplicated gene pairs in two yeast species descended from a whole-genome duplication.</title>
        <authorList>
            <person name="Scannell D.R."/>
            <person name="Frank A.C."/>
            <person name="Conant G.C."/>
            <person name="Byrne K.P."/>
            <person name="Woolfit M."/>
            <person name="Wolfe K.H."/>
        </authorList>
    </citation>
    <scope>NUCLEOTIDE SEQUENCE [LARGE SCALE GENOMIC DNA]</scope>
    <source>
        <strain evidence="7">ATCC 22028 / DSM 70294 / BCRC 21397 / CBS 2163 / NBRC 10782 / NRRL Y-8283 / UCD 57-17</strain>
    </source>
</reference>
<dbReference type="EC" id="2.7.-.-" evidence="4"/>
<feature type="compositionally biased region" description="Acidic residues" evidence="5">
    <location>
        <begin position="80"/>
        <end position="91"/>
    </location>
</feature>
<dbReference type="GO" id="GO:0005737">
    <property type="term" value="C:cytoplasm"/>
    <property type="evidence" value="ECO:0007669"/>
    <property type="project" value="TreeGrafter"/>
</dbReference>
<keyword evidence="7" id="KW-1185">Reference proteome</keyword>
<dbReference type="Proteomes" id="UP000000267">
    <property type="component" value="Unassembled WGS sequence"/>
</dbReference>
<feature type="region of interest" description="Disordered" evidence="5">
    <location>
        <begin position="584"/>
        <end position="633"/>
    </location>
</feature>
<dbReference type="FunCoup" id="A7TJZ7">
    <property type="interactions" value="216"/>
</dbReference>
<dbReference type="GO" id="GO:0010919">
    <property type="term" value="P:regulation of inositol phosphate biosynthetic process"/>
    <property type="evidence" value="ECO:0007669"/>
    <property type="project" value="EnsemblFungi"/>
</dbReference>
<feature type="compositionally biased region" description="Polar residues" evidence="5">
    <location>
        <begin position="10"/>
        <end position="20"/>
    </location>
</feature>
<feature type="region of interest" description="Disordered" evidence="5">
    <location>
        <begin position="272"/>
        <end position="331"/>
    </location>
</feature>
<dbReference type="GeneID" id="5545679"/>
<proteinExistence type="inferred from homology"/>
<evidence type="ECO:0000256" key="4">
    <source>
        <dbReference type="RuleBase" id="RU363090"/>
    </source>
</evidence>
<dbReference type="GO" id="GO:0008440">
    <property type="term" value="F:inositol-1,4,5-trisphosphate 3-kinase activity"/>
    <property type="evidence" value="ECO:0007669"/>
    <property type="project" value="TreeGrafter"/>
</dbReference>
<feature type="region of interest" description="Disordered" evidence="5">
    <location>
        <begin position="1"/>
        <end position="20"/>
    </location>
</feature>
<dbReference type="SUPFAM" id="SSF56104">
    <property type="entry name" value="SAICAR synthase-like"/>
    <property type="match status" value="1"/>
</dbReference>
<dbReference type="GO" id="GO:0005634">
    <property type="term" value="C:nucleus"/>
    <property type="evidence" value="ECO:0007669"/>
    <property type="project" value="TreeGrafter"/>
</dbReference>
<feature type="compositionally biased region" description="Polar residues" evidence="5">
    <location>
        <begin position="70"/>
        <end position="79"/>
    </location>
</feature>
<dbReference type="HOGENOM" id="CLU_004422_0_0_1"/>
<dbReference type="PANTHER" id="PTHR12400">
    <property type="entry name" value="INOSITOL POLYPHOSPHATE KINASE"/>
    <property type="match status" value="1"/>
</dbReference>
<dbReference type="AlphaFoldDB" id="A7TJZ7"/>
<evidence type="ECO:0000256" key="3">
    <source>
        <dbReference type="ARBA" id="ARBA00022777"/>
    </source>
</evidence>
<dbReference type="GO" id="GO:0000828">
    <property type="term" value="F:inositol hexakisphosphate kinase activity"/>
    <property type="evidence" value="ECO:0007669"/>
    <property type="project" value="EnsemblFungi"/>
</dbReference>
<dbReference type="PhylomeDB" id="A7TJZ7"/>
<feature type="compositionally biased region" description="Polar residues" evidence="5">
    <location>
        <begin position="591"/>
        <end position="609"/>
    </location>
</feature>
<dbReference type="RefSeq" id="XP_001645317.1">
    <property type="nucleotide sequence ID" value="XM_001645267.1"/>
</dbReference>
<dbReference type="InterPro" id="IPR005522">
    <property type="entry name" value="IPK"/>
</dbReference>
<dbReference type="EMBL" id="DS480404">
    <property type="protein sequence ID" value="EDO17459.1"/>
    <property type="molecule type" value="Genomic_DNA"/>
</dbReference>
<dbReference type="GO" id="GO:0032958">
    <property type="term" value="P:inositol phosphate biosynthetic process"/>
    <property type="evidence" value="ECO:0007669"/>
    <property type="project" value="EnsemblFungi"/>
</dbReference>
<feature type="compositionally biased region" description="Acidic residues" evidence="5">
    <location>
        <begin position="319"/>
        <end position="331"/>
    </location>
</feature>